<feature type="compositionally biased region" description="Polar residues" evidence="1">
    <location>
        <begin position="162"/>
        <end position="178"/>
    </location>
</feature>
<keyword evidence="4" id="KW-1185">Reference proteome</keyword>
<accession>A0ABS0JCM6</accession>
<proteinExistence type="predicted"/>
<feature type="transmembrane region" description="Helical" evidence="2">
    <location>
        <begin position="74"/>
        <end position="97"/>
    </location>
</feature>
<organism evidence="3 4">
    <name type="scientific">Micromonospora ureilytica</name>
    <dbReference type="NCBI Taxonomy" id="709868"/>
    <lineage>
        <taxon>Bacteria</taxon>
        <taxon>Bacillati</taxon>
        <taxon>Actinomycetota</taxon>
        <taxon>Actinomycetes</taxon>
        <taxon>Micromonosporales</taxon>
        <taxon>Micromonosporaceae</taxon>
        <taxon>Micromonospora</taxon>
    </lineage>
</organism>
<keyword evidence="2" id="KW-1133">Transmembrane helix</keyword>
<dbReference type="RefSeq" id="WP_196925858.1">
    <property type="nucleotide sequence ID" value="NZ_JADOTX010000001.1"/>
</dbReference>
<name>A0ABS0JCM6_9ACTN</name>
<evidence type="ECO:0000256" key="1">
    <source>
        <dbReference type="SAM" id="MobiDB-lite"/>
    </source>
</evidence>
<gene>
    <name evidence="3" type="ORF">IW248_000991</name>
</gene>
<evidence type="ECO:0000256" key="2">
    <source>
        <dbReference type="SAM" id="Phobius"/>
    </source>
</evidence>
<evidence type="ECO:0000313" key="3">
    <source>
        <dbReference type="EMBL" id="MBG6064704.1"/>
    </source>
</evidence>
<comment type="caution">
    <text evidence="3">The sequence shown here is derived from an EMBL/GenBank/DDBJ whole genome shotgun (WGS) entry which is preliminary data.</text>
</comment>
<keyword evidence="2" id="KW-0472">Membrane</keyword>
<dbReference type="Proteomes" id="UP000614915">
    <property type="component" value="Unassembled WGS sequence"/>
</dbReference>
<feature type="transmembrane region" description="Helical" evidence="2">
    <location>
        <begin position="41"/>
        <end position="62"/>
    </location>
</feature>
<feature type="transmembrane region" description="Helical" evidence="2">
    <location>
        <begin position="18"/>
        <end position="35"/>
    </location>
</feature>
<feature type="region of interest" description="Disordered" evidence="1">
    <location>
        <begin position="150"/>
        <end position="178"/>
    </location>
</feature>
<keyword evidence="2" id="KW-0812">Transmembrane</keyword>
<protein>
    <recommendedName>
        <fullName evidence="5">DUF4260 domain-containing protein</fullName>
    </recommendedName>
</protein>
<dbReference type="EMBL" id="JADOTX010000001">
    <property type="protein sequence ID" value="MBG6064704.1"/>
    <property type="molecule type" value="Genomic_DNA"/>
</dbReference>
<sequence>MDQQNTFDTPTIARLHRAEYLAGLALASGLLLAHWDEVRWLPAIGLFLYIDLIGYIPGAIAYRRSPDGQIPKAYYVLYNSMHSLLSAGLVVALWAWLVGPEWALLAVPIHLFGDRSLFGNQLKPFGVPFEPKRLPAFDALLREVAGRPWAGPAGRADDSPSGGPTVTATSTPRPTSVV</sequence>
<reference evidence="3 4" key="1">
    <citation type="submission" date="2020-11" db="EMBL/GenBank/DDBJ databases">
        <title>Sequencing the genomes of 1000 actinobacteria strains.</title>
        <authorList>
            <person name="Klenk H.-P."/>
        </authorList>
    </citation>
    <scope>NUCLEOTIDE SEQUENCE [LARGE SCALE GENOMIC DNA]</scope>
    <source>
        <strain evidence="3 4">DSM 101692</strain>
    </source>
</reference>
<evidence type="ECO:0008006" key="5">
    <source>
        <dbReference type="Google" id="ProtNLM"/>
    </source>
</evidence>
<evidence type="ECO:0000313" key="4">
    <source>
        <dbReference type="Proteomes" id="UP000614915"/>
    </source>
</evidence>